<proteinExistence type="predicted"/>
<protein>
    <submittedName>
        <fullName evidence="1">Uncharacterized protein</fullName>
    </submittedName>
</protein>
<reference evidence="1" key="1">
    <citation type="submission" date="2022-08" db="EMBL/GenBank/DDBJ databases">
        <title>Genome sequencing of akame (Lates japonicus).</title>
        <authorList>
            <person name="Hashiguchi Y."/>
            <person name="Takahashi H."/>
        </authorList>
    </citation>
    <scope>NUCLEOTIDE SEQUENCE</scope>
    <source>
        <strain evidence="1">Kochi</strain>
    </source>
</reference>
<evidence type="ECO:0000313" key="2">
    <source>
        <dbReference type="Proteomes" id="UP001279410"/>
    </source>
</evidence>
<comment type="caution">
    <text evidence="1">The sequence shown here is derived from an EMBL/GenBank/DDBJ whole genome shotgun (WGS) entry which is preliminary data.</text>
</comment>
<dbReference type="EMBL" id="BRZM01000003">
    <property type="protein sequence ID" value="GLD47303.1"/>
    <property type="molecule type" value="Genomic_DNA"/>
</dbReference>
<gene>
    <name evidence="1" type="ORF">AKAME5_000150600</name>
</gene>
<dbReference type="Proteomes" id="UP001279410">
    <property type="component" value="Unassembled WGS sequence"/>
</dbReference>
<name>A0AAD3M4L5_LATJO</name>
<evidence type="ECO:0000313" key="1">
    <source>
        <dbReference type="EMBL" id="GLD47303.1"/>
    </source>
</evidence>
<dbReference type="AlphaFoldDB" id="A0AAD3M4L5"/>
<keyword evidence="2" id="KW-1185">Reference proteome</keyword>
<sequence length="84" mass="9639">MFPDFVTKLTSMWDQLLSTRVTAEGLFGQSLDDIQAKFELWKKQTEALRSIISRCDAKHKPCLHFASLQHWIYGDIVPNGIAFP</sequence>
<organism evidence="1 2">
    <name type="scientific">Lates japonicus</name>
    <name type="common">Japanese lates</name>
    <dbReference type="NCBI Taxonomy" id="270547"/>
    <lineage>
        <taxon>Eukaryota</taxon>
        <taxon>Metazoa</taxon>
        <taxon>Chordata</taxon>
        <taxon>Craniata</taxon>
        <taxon>Vertebrata</taxon>
        <taxon>Euteleostomi</taxon>
        <taxon>Actinopterygii</taxon>
        <taxon>Neopterygii</taxon>
        <taxon>Teleostei</taxon>
        <taxon>Neoteleostei</taxon>
        <taxon>Acanthomorphata</taxon>
        <taxon>Carangaria</taxon>
        <taxon>Carangaria incertae sedis</taxon>
        <taxon>Centropomidae</taxon>
        <taxon>Lates</taxon>
    </lineage>
</organism>
<accession>A0AAD3M4L5</accession>